<dbReference type="GeneID" id="18917450"/>
<dbReference type="EMBL" id="JH930474">
    <property type="protein sequence ID" value="EKM53287.1"/>
    <property type="molecule type" value="Genomic_DNA"/>
</dbReference>
<protein>
    <submittedName>
        <fullName evidence="1">Uncharacterized protein</fullName>
    </submittedName>
</protein>
<dbReference type="InParanoid" id="K5WSC8"/>
<dbReference type="RefSeq" id="XP_007397979.1">
    <property type="nucleotide sequence ID" value="XM_007397917.1"/>
</dbReference>
<evidence type="ECO:0000313" key="1">
    <source>
        <dbReference type="EMBL" id="EKM53287.1"/>
    </source>
</evidence>
<name>K5WSC8_PHACS</name>
<dbReference type="AlphaFoldDB" id="K5WSC8"/>
<gene>
    <name evidence="1" type="ORF">PHACADRAFT_259542</name>
</gene>
<dbReference type="OrthoDB" id="10559451at2759"/>
<proteinExistence type="predicted"/>
<dbReference type="Proteomes" id="UP000008370">
    <property type="component" value="Unassembled WGS sequence"/>
</dbReference>
<evidence type="ECO:0000313" key="2">
    <source>
        <dbReference type="Proteomes" id="UP000008370"/>
    </source>
</evidence>
<dbReference type="KEGG" id="pco:PHACADRAFT_259542"/>
<sequence>MRESAGDVYGWPIKRLFFVLVACASSMLASPVNTTLVLSEQREPSCQPEVSQREGAGVKRTGLGAVYADGGCPEAALFERTFFSFASLSAARCADMELGCSAIPSRLLACGSEDSEQARLGSEMSCSGAMAELEDERDEPDLVDMAQGNVVCSRGLKRGCGRVC</sequence>
<reference evidence="1 2" key="1">
    <citation type="journal article" date="2012" name="BMC Genomics">
        <title>Comparative genomics of the white-rot fungi, Phanerochaete carnosa and P. chrysosporium, to elucidate the genetic basis of the distinct wood types they colonize.</title>
        <authorList>
            <person name="Suzuki H."/>
            <person name="MacDonald J."/>
            <person name="Syed K."/>
            <person name="Salamov A."/>
            <person name="Hori C."/>
            <person name="Aerts A."/>
            <person name="Henrissat B."/>
            <person name="Wiebenga A."/>
            <person name="vanKuyk P.A."/>
            <person name="Barry K."/>
            <person name="Lindquist E."/>
            <person name="LaButti K."/>
            <person name="Lapidus A."/>
            <person name="Lucas S."/>
            <person name="Coutinho P."/>
            <person name="Gong Y."/>
            <person name="Samejima M."/>
            <person name="Mahadevan R."/>
            <person name="Abou-Zaid M."/>
            <person name="de Vries R.P."/>
            <person name="Igarashi K."/>
            <person name="Yadav J.S."/>
            <person name="Grigoriev I.V."/>
            <person name="Master E.R."/>
        </authorList>
    </citation>
    <scope>NUCLEOTIDE SEQUENCE [LARGE SCALE GENOMIC DNA]</scope>
    <source>
        <strain evidence="1 2">HHB-10118-sp</strain>
    </source>
</reference>
<dbReference type="HOGENOM" id="CLU_1619611_0_0_1"/>
<accession>K5WSC8</accession>
<keyword evidence="2" id="KW-1185">Reference proteome</keyword>
<organism evidence="1 2">
    <name type="scientific">Phanerochaete carnosa (strain HHB-10118-sp)</name>
    <name type="common">White-rot fungus</name>
    <name type="synonym">Peniophora carnosa</name>
    <dbReference type="NCBI Taxonomy" id="650164"/>
    <lineage>
        <taxon>Eukaryota</taxon>
        <taxon>Fungi</taxon>
        <taxon>Dikarya</taxon>
        <taxon>Basidiomycota</taxon>
        <taxon>Agaricomycotina</taxon>
        <taxon>Agaricomycetes</taxon>
        <taxon>Polyporales</taxon>
        <taxon>Phanerochaetaceae</taxon>
        <taxon>Phanerochaete</taxon>
    </lineage>
</organism>